<dbReference type="InterPro" id="IPR006129">
    <property type="entry name" value="AdhesinB"/>
</dbReference>
<dbReference type="InterPro" id="IPR006128">
    <property type="entry name" value="Lipoprotein_PsaA-like"/>
</dbReference>
<keyword evidence="1 3" id="KW-0813">Transport</keyword>
<dbReference type="PRINTS" id="PR00690">
    <property type="entry name" value="ADHESNFAMILY"/>
</dbReference>
<evidence type="ECO:0000256" key="2">
    <source>
        <dbReference type="ARBA" id="ARBA00022729"/>
    </source>
</evidence>
<protein>
    <recommendedName>
        <fullName evidence="6">ABC transporter substrate-binding protein</fullName>
    </recommendedName>
</protein>
<gene>
    <name evidence="4" type="ORF">A2960_04505</name>
</gene>
<evidence type="ECO:0000256" key="1">
    <source>
        <dbReference type="ARBA" id="ARBA00022448"/>
    </source>
</evidence>
<dbReference type="PRINTS" id="PR00691">
    <property type="entry name" value="ADHESINB"/>
</dbReference>
<dbReference type="GO" id="GO:0046872">
    <property type="term" value="F:metal ion binding"/>
    <property type="evidence" value="ECO:0007669"/>
    <property type="project" value="InterPro"/>
</dbReference>
<dbReference type="EMBL" id="MFJR01000012">
    <property type="protein sequence ID" value="OGG26210.1"/>
    <property type="molecule type" value="Genomic_DNA"/>
</dbReference>
<sequence length="309" mass="34561">MNKNTLLIFILGFVFIGISYFLGVEIFKNNTQTKPGTEKLQVVASFYPLYYFASQIAGDKADVTNITPAGAEPHDYEPSTQDIGRIEKSSILIINGGQLEAWGDKIKEDLQSKNIEVVTATEGLVTQEFEEEELIKDPHVWLDPVLAKKEVEKIAQAFIKVDPVNKTFYESNEINLENKLGSLDKSFKEGLRDCQQKNIVTSHAAFRYIASRYGLIQISISGLSPDQEPSPKQLAEVTRFARTNNVKYIFFETLISPKLSETIAKEIGAKTLVFNPLEGLTKDDEAVGKDYLSVQQENLASLRVALECK</sequence>
<organism evidence="4 5">
    <name type="scientific">Candidatus Gottesmanbacteria bacterium RIFCSPLOWO2_01_FULL_39_12b</name>
    <dbReference type="NCBI Taxonomy" id="1798388"/>
    <lineage>
        <taxon>Bacteria</taxon>
        <taxon>Candidatus Gottesmaniibacteriota</taxon>
    </lineage>
</organism>
<dbReference type="SUPFAM" id="SSF53807">
    <property type="entry name" value="Helical backbone' metal receptor"/>
    <property type="match status" value="1"/>
</dbReference>
<dbReference type="InterPro" id="IPR050492">
    <property type="entry name" value="Bact_metal-bind_prot9"/>
</dbReference>
<evidence type="ECO:0008006" key="6">
    <source>
        <dbReference type="Google" id="ProtNLM"/>
    </source>
</evidence>
<accession>A0A1F6ANC6</accession>
<dbReference type="GO" id="GO:0007155">
    <property type="term" value="P:cell adhesion"/>
    <property type="evidence" value="ECO:0007669"/>
    <property type="project" value="InterPro"/>
</dbReference>
<dbReference type="PANTHER" id="PTHR42953:SF8">
    <property type="entry name" value="ZINT DOMAIN-CONTAINING PROTEIN"/>
    <property type="match status" value="1"/>
</dbReference>
<dbReference type="InterPro" id="IPR006127">
    <property type="entry name" value="ZnuA-like"/>
</dbReference>
<evidence type="ECO:0000256" key="3">
    <source>
        <dbReference type="RuleBase" id="RU003512"/>
    </source>
</evidence>
<keyword evidence="2" id="KW-0732">Signal</keyword>
<dbReference type="AlphaFoldDB" id="A0A1F6ANC6"/>
<evidence type="ECO:0000313" key="4">
    <source>
        <dbReference type="EMBL" id="OGG26210.1"/>
    </source>
</evidence>
<dbReference type="Proteomes" id="UP000176609">
    <property type="component" value="Unassembled WGS sequence"/>
</dbReference>
<comment type="similarity">
    <text evidence="3">Belongs to the bacterial solute-binding protein 9 family.</text>
</comment>
<proteinExistence type="inferred from homology"/>
<name>A0A1F6ANC6_9BACT</name>
<dbReference type="Gene3D" id="3.40.50.1980">
    <property type="entry name" value="Nitrogenase molybdenum iron protein domain"/>
    <property type="match status" value="2"/>
</dbReference>
<evidence type="ECO:0000313" key="5">
    <source>
        <dbReference type="Proteomes" id="UP000176609"/>
    </source>
</evidence>
<reference evidence="4 5" key="1">
    <citation type="journal article" date="2016" name="Nat. Commun.">
        <title>Thousands of microbial genomes shed light on interconnected biogeochemical processes in an aquifer system.</title>
        <authorList>
            <person name="Anantharaman K."/>
            <person name="Brown C.T."/>
            <person name="Hug L.A."/>
            <person name="Sharon I."/>
            <person name="Castelle C.J."/>
            <person name="Probst A.J."/>
            <person name="Thomas B.C."/>
            <person name="Singh A."/>
            <person name="Wilkins M.J."/>
            <person name="Karaoz U."/>
            <person name="Brodie E.L."/>
            <person name="Williams K.H."/>
            <person name="Hubbard S.S."/>
            <person name="Banfield J.F."/>
        </authorList>
    </citation>
    <scope>NUCLEOTIDE SEQUENCE [LARGE SCALE GENOMIC DNA]</scope>
</reference>
<dbReference type="PANTHER" id="PTHR42953">
    <property type="entry name" value="HIGH-AFFINITY ZINC UPTAKE SYSTEM PROTEIN ZNUA-RELATED"/>
    <property type="match status" value="1"/>
</dbReference>
<comment type="caution">
    <text evidence="4">The sequence shown here is derived from an EMBL/GenBank/DDBJ whole genome shotgun (WGS) entry which is preliminary data.</text>
</comment>
<dbReference type="GO" id="GO:0030001">
    <property type="term" value="P:metal ion transport"/>
    <property type="evidence" value="ECO:0007669"/>
    <property type="project" value="InterPro"/>
</dbReference>
<dbReference type="Pfam" id="PF01297">
    <property type="entry name" value="ZnuA"/>
    <property type="match status" value="1"/>
</dbReference>